<dbReference type="Proteomes" id="UP000249789">
    <property type="component" value="Unassembled WGS sequence"/>
</dbReference>
<accession>A0A8G1RHN9</accession>
<reference evidence="2 3" key="1">
    <citation type="submission" date="2018-02" db="EMBL/GenBank/DDBJ databases">
        <title>The genomes of Aspergillus section Nigri reveals drivers in fungal speciation.</title>
        <authorList>
            <consortium name="DOE Joint Genome Institute"/>
            <person name="Vesth T.C."/>
            <person name="Nybo J."/>
            <person name="Theobald S."/>
            <person name="Brandl J."/>
            <person name="Frisvad J.C."/>
            <person name="Nielsen K.F."/>
            <person name="Lyhne E.K."/>
            <person name="Kogle M.E."/>
            <person name="Kuo A."/>
            <person name="Riley R."/>
            <person name="Clum A."/>
            <person name="Nolan M."/>
            <person name="Lipzen A."/>
            <person name="Salamov A."/>
            <person name="Henrissat B."/>
            <person name="Wiebenga A."/>
            <person name="De vries R.P."/>
            <person name="Grigoriev I.V."/>
            <person name="Mortensen U.H."/>
            <person name="Andersen M.R."/>
            <person name="Baker S.E."/>
        </authorList>
    </citation>
    <scope>NUCLEOTIDE SEQUENCE [LARGE SCALE GENOMIC DNA]</scope>
    <source>
        <strain evidence="2 3">CBS 313.89</strain>
    </source>
</reference>
<evidence type="ECO:0000313" key="3">
    <source>
        <dbReference type="Proteomes" id="UP000249789"/>
    </source>
</evidence>
<sequence length="100" mass="11159">MNLPRSTTPPPPLLRTSLQAPLFSSSLLGACSRTVASKPRSISRWKSPVSGQMNDVTTIDGYPSTMRNPWLRQKPDPSMCTVSRRTLRRRQDKSPQHPTG</sequence>
<proteinExistence type="predicted"/>
<dbReference type="EMBL" id="KZ824679">
    <property type="protein sequence ID" value="RAK73535.1"/>
    <property type="molecule type" value="Genomic_DNA"/>
</dbReference>
<dbReference type="AlphaFoldDB" id="A0A8G1RHN9"/>
<gene>
    <name evidence="2" type="ORF">BO72DRAFT_451728</name>
</gene>
<feature type="region of interest" description="Disordered" evidence="1">
    <location>
        <begin position="59"/>
        <end position="100"/>
    </location>
</feature>
<keyword evidence="3" id="KW-1185">Reference proteome</keyword>
<dbReference type="PROSITE" id="PS51257">
    <property type="entry name" value="PROKAR_LIPOPROTEIN"/>
    <property type="match status" value="1"/>
</dbReference>
<organism evidence="2 3">
    <name type="scientific">Aspergillus fijiensis CBS 313.89</name>
    <dbReference type="NCBI Taxonomy" id="1448319"/>
    <lineage>
        <taxon>Eukaryota</taxon>
        <taxon>Fungi</taxon>
        <taxon>Dikarya</taxon>
        <taxon>Ascomycota</taxon>
        <taxon>Pezizomycotina</taxon>
        <taxon>Eurotiomycetes</taxon>
        <taxon>Eurotiomycetidae</taxon>
        <taxon>Eurotiales</taxon>
        <taxon>Aspergillaceae</taxon>
        <taxon>Aspergillus</taxon>
    </lineage>
</organism>
<dbReference type="VEuPathDB" id="FungiDB:BO72DRAFT_451728"/>
<protein>
    <submittedName>
        <fullName evidence="2">Uncharacterized protein</fullName>
    </submittedName>
</protein>
<evidence type="ECO:0000313" key="2">
    <source>
        <dbReference type="EMBL" id="RAK73535.1"/>
    </source>
</evidence>
<evidence type="ECO:0000256" key="1">
    <source>
        <dbReference type="SAM" id="MobiDB-lite"/>
    </source>
</evidence>
<name>A0A8G1RHN9_9EURO</name>
<dbReference type="RefSeq" id="XP_040797545.1">
    <property type="nucleotide sequence ID" value="XM_040945558.1"/>
</dbReference>
<dbReference type="GeneID" id="63862891"/>